<name>A0A1G9GPH2_9ACTN</name>
<evidence type="ECO:0000313" key="3">
    <source>
        <dbReference type="Proteomes" id="UP000199202"/>
    </source>
</evidence>
<dbReference type="EMBL" id="FNDJ01000021">
    <property type="protein sequence ID" value="SDL02556.1"/>
    <property type="molecule type" value="Genomic_DNA"/>
</dbReference>
<dbReference type="RefSeq" id="WP_090942832.1">
    <property type="nucleotide sequence ID" value="NZ_FNDJ01000021.1"/>
</dbReference>
<dbReference type="GO" id="GO:0005506">
    <property type="term" value="F:iron ion binding"/>
    <property type="evidence" value="ECO:0007669"/>
    <property type="project" value="InterPro"/>
</dbReference>
<dbReference type="GO" id="GO:0051536">
    <property type="term" value="F:iron-sulfur cluster binding"/>
    <property type="evidence" value="ECO:0007669"/>
    <property type="project" value="InterPro"/>
</dbReference>
<reference evidence="2 3" key="1">
    <citation type="submission" date="2016-10" db="EMBL/GenBank/DDBJ databases">
        <authorList>
            <person name="de Groot N.N."/>
        </authorList>
    </citation>
    <scope>NUCLEOTIDE SEQUENCE [LARGE SCALE GENOMIC DNA]</scope>
    <source>
        <strain evidence="2 3">CGMCC 4.6533</strain>
    </source>
</reference>
<dbReference type="STRING" id="633440.SAMN05421869_121100"/>
<gene>
    <name evidence="2" type="ORF">SAMN05421869_121100</name>
</gene>
<dbReference type="GO" id="GO:0016226">
    <property type="term" value="P:iron-sulfur cluster assembly"/>
    <property type="evidence" value="ECO:0007669"/>
    <property type="project" value="InterPro"/>
</dbReference>
<organism evidence="2 3">
    <name type="scientific">Nonomuraea jiangxiensis</name>
    <dbReference type="NCBI Taxonomy" id="633440"/>
    <lineage>
        <taxon>Bacteria</taxon>
        <taxon>Bacillati</taxon>
        <taxon>Actinomycetota</taxon>
        <taxon>Actinomycetes</taxon>
        <taxon>Streptosporangiales</taxon>
        <taxon>Streptosporangiaceae</taxon>
        <taxon>Nonomuraea</taxon>
    </lineage>
</organism>
<dbReference type="NCBIfam" id="TIGR01994">
    <property type="entry name" value="SUF_scaf_2"/>
    <property type="match status" value="1"/>
</dbReference>
<sequence>MIGESMYQELILEHYKHPQGRGLREPYDAEVHHVNPTCGDEITLRVKVDDAGQILDVSYEGQGCSISQAAASVLHELATGSTVAQTLSVVDEFTRLMQGRGQVAADEEVLGDAVAFAGVAKFPARVKCALLSWMAYKDAVVRSAAQ</sequence>
<dbReference type="PANTHER" id="PTHR10093">
    <property type="entry name" value="IRON-SULFUR CLUSTER ASSEMBLY ENZYME NIFU HOMOLOG"/>
    <property type="match status" value="1"/>
</dbReference>
<dbReference type="SUPFAM" id="SSF82649">
    <property type="entry name" value="SufE/NifU"/>
    <property type="match status" value="1"/>
</dbReference>
<evidence type="ECO:0000313" key="2">
    <source>
        <dbReference type="EMBL" id="SDL02556.1"/>
    </source>
</evidence>
<feature type="domain" description="NIF system FeS cluster assembly NifU N-terminal" evidence="1">
    <location>
        <begin position="6"/>
        <end position="128"/>
    </location>
</feature>
<accession>A0A1G9GPH2</accession>
<dbReference type="Pfam" id="PF01592">
    <property type="entry name" value="NifU_N"/>
    <property type="match status" value="1"/>
</dbReference>
<protein>
    <submittedName>
        <fullName evidence="2">Nitrogen fixation protein NifU</fullName>
    </submittedName>
</protein>
<evidence type="ECO:0000259" key="1">
    <source>
        <dbReference type="Pfam" id="PF01592"/>
    </source>
</evidence>
<dbReference type="OrthoDB" id="9804157at2"/>
<dbReference type="Gene3D" id="3.90.1010.10">
    <property type="match status" value="1"/>
</dbReference>
<keyword evidence="3" id="KW-1185">Reference proteome</keyword>
<dbReference type="InterPro" id="IPR002871">
    <property type="entry name" value="NIF_FeS_clus_asmbl_NifU_N"/>
</dbReference>
<dbReference type="Proteomes" id="UP000199202">
    <property type="component" value="Unassembled WGS sequence"/>
</dbReference>
<dbReference type="AlphaFoldDB" id="A0A1G9GPH2"/>
<proteinExistence type="predicted"/>
<dbReference type="CDD" id="cd06664">
    <property type="entry name" value="IscU_like"/>
    <property type="match status" value="1"/>
</dbReference>